<organism evidence="3 4">
    <name type="scientific">Klebsiella pneumoniae</name>
    <dbReference type="NCBI Taxonomy" id="573"/>
    <lineage>
        <taxon>Bacteria</taxon>
        <taxon>Pseudomonadati</taxon>
        <taxon>Pseudomonadota</taxon>
        <taxon>Gammaproteobacteria</taxon>
        <taxon>Enterobacterales</taxon>
        <taxon>Enterobacteriaceae</taxon>
        <taxon>Klebsiella/Raoultella group</taxon>
        <taxon>Klebsiella</taxon>
        <taxon>Klebsiella pneumoniae complex</taxon>
    </lineage>
</organism>
<sequence>MAKQVIPTASQCKIGTYVERDIHTPEENMKFLVTGAAGFIGFHIAQRLLNEGHDVVGIDNMNDYYDVSLKQARLDRLASPAFHFQQLDLADREGMAKLFATEQFDRVIHLAAQAGVRYSLENPYAYADANLMGYLNILEGCRHTKVKHLVYASSSSVYGLNRKMPFSTEDSVDHPVSLYAATKKANELMAHTYSHLYGIPTTGLRFFTVYGPWGRPDMALFKFTKAMLEGKSIDVYNYGKMKRDFTYIDDIVEAVVRVQDVIPQANADWTVESGSPATSSAPYRVYNIGNSSPVELMDYITALEEALGMEAQKNMMPIQPGDVLDTSADTQPLYDLVGFKPQTSVKDGVKNFVEWFKDYYQI</sequence>
<dbReference type="Gene3D" id="3.40.50.720">
    <property type="entry name" value="NAD(P)-binding Rossmann-like Domain"/>
    <property type="match status" value="1"/>
</dbReference>
<reference evidence="3 4" key="1">
    <citation type="submission" date="2018-06" db="EMBL/GenBank/DDBJ databases">
        <authorList>
            <consortium name="Pathogen Informatics"/>
            <person name="Doyle S."/>
        </authorList>
    </citation>
    <scope>NUCLEOTIDE SEQUENCE [LARGE SCALE GENOMIC DNA]</scope>
    <source>
        <strain evidence="3 4">NCTC13443</strain>
    </source>
</reference>
<dbReference type="GO" id="GO:0008460">
    <property type="term" value="F:dTDP-glucose 4,6-dehydratase activity"/>
    <property type="evidence" value="ECO:0007669"/>
    <property type="project" value="UniProtKB-EC"/>
</dbReference>
<dbReference type="AlphaFoldDB" id="A0A377V4G5"/>
<proteinExistence type="predicted"/>
<dbReference type="PRINTS" id="PR01713">
    <property type="entry name" value="NUCEPIMERASE"/>
</dbReference>
<evidence type="ECO:0000259" key="2">
    <source>
        <dbReference type="Pfam" id="PF01370"/>
    </source>
</evidence>
<name>A0A377V4G5_KLEPN</name>
<dbReference type="Pfam" id="PF01370">
    <property type="entry name" value="Epimerase"/>
    <property type="match status" value="1"/>
</dbReference>
<evidence type="ECO:0000313" key="3">
    <source>
        <dbReference type="EMBL" id="STT05167.1"/>
    </source>
</evidence>
<dbReference type="EC" id="4.2.1.46" evidence="3"/>
<keyword evidence="3" id="KW-0456">Lyase</keyword>
<keyword evidence="1" id="KW-0520">NAD</keyword>
<feature type="domain" description="NAD-dependent epimerase/dehydratase" evidence="2">
    <location>
        <begin position="32"/>
        <end position="259"/>
    </location>
</feature>
<dbReference type="EMBL" id="UGKT01000001">
    <property type="protein sequence ID" value="STT05167.1"/>
    <property type="molecule type" value="Genomic_DNA"/>
</dbReference>
<dbReference type="PANTHER" id="PTHR43574">
    <property type="entry name" value="EPIMERASE-RELATED"/>
    <property type="match status" value="1"/>
</dbReference>
<evidence type="ECO:0000313" key="4">
    <source>
        <dbReference type="Proteomes" id="UP000255518"/>
    </source>
</evidence>
<dbReference type="SUPFAM" id="SSF51735">
    <property type="entry name" value="NAD(P)-binding Rossmann-fold domains"/>
    <property type="match status" value="1"/>
</dbReference>
<dbReference type="InterPro" id="IPR001509">
    <property type="entry name" value="Epimerase_deHydtase"/>
</dbReference>
<accession>A0A377V4G5</accession>
<dbReference type="InterPro" id="IPR036291">
    <property type="entry name" value="NAD(P)-bd_dom_sf"/>
</dbReference>
<dbReference type="Proteomes" id="UP000255518">
    <property type="component" value="Unassembled WGS sequence"/>
</dbReference>
<dbReference type="CDD" id="cd05253">
    <property type="entry name" value="UDP_GE_SDE_e"/>
    <property type="match status" value="1"/>
</dbReference>
<protein>
    <submittedName>
        <fullName evidence="3">dTDP-glucose 4,6-dehydratase</fullName>
        <ecNumber evidence="3">4.2.1.46</ecNumber>
    </submittedName>
</protein>
<gene>
    <name evidence="3" type="primary">rffG_3</name>
    <name evidence="3" type="ORF">NCTC13443_05103</name>
</gene>
<evidence type="ECO:0000256" key="1">
    <source>
        <dbReference type="ARBA" id="ARBA00023027"/>
    </source>
</evidence>